<accession>A0A6P5ZN60</accession>
<reference evidence="8" key="1">
    <citation type="submission" date="2025-08" db="UniProtKB">
        <authorList>
            <consortium name="RefSeq"/>
        </authorList>
    </citation>
    <scope>IDENTIFICATION</scope>
    <source>
        <tissue evidence="8">Fruit stalk</tissue>
    </source>
</reference>
<dbReference type="PANTHER" id="PTHR11011">
    <property type="entry name" value="MALE STERILITY PROTEIN 2-RELATED"/>
    <property type="match status" value="1"/>
</dbReference>
<dbReference type="Pfam" id="PF03015">
    <property type="entry name" value="Sterile"/>
    <property type="match status" value="1"/>
</dbReference>
<feature type="domain" description="Thioester reductase (TE)" evidence="6">
    <location>
        <begin position="19"/>
        <end position="318"/>
    </location>
</feature>
<comment type="similarity">
    <text evidence="1 4">Belongs to the fatty acyl-CoA reductase family.</text>
</comment>
<keyword evidence="4" id="KW-0521">NADP</keyword>
<dbReference type="CDD" id="cd05236">
    <property type="entry name" value="FAR-N_SDR_e"/>
    <property type="match status" value="1"/>
</dbReference>
<dbReference type="GO" id="GO:0080019">
    <property type="term" value="F:alcohol-forming very long-chain fatty acyl-CoA reductase activity"/>
    <property type="evidence" value="ECO:0007669"/>
    <property type="project" value="InterPro"/>
</dbReference>
<evidence type="ECO:0000313" key="7">
    <source>
        <dbReference type="Proteomes" id="UP000515121"/>
    </source>
</evidence>
<dbReference type="SUPFAM" id="SSF51735">
    <property type="entry name" value="NAD(P)-binding Rossmann-fold domains"/>
    <property type="match status" value="1"/>
</dbReference>
<keyword evidence="4" id="KW-0560">Oxidoreductase</keyword>
<dbReference type="GO" id="GO:0102965">
    <property type="term" value="F:alcohol-forming long-chain fatty acyl-CoA reductase activity"/>
    <property type="evidence" value="ECO:0007669"/>
    <property type="project" value="UniProtKB-EC"/>
</dbReference>
<dbReference type="EC" id="1.2.1.84" evidence="4"/>
<dbReference type="KEGG" id="dzi:111302093"/>
<sequence>MEFGSVTKYLQDKTILVIGATGFLAKIFIEKILRTQPNVKKLYLLLRAGDTKSATQRLHNEIIRTELFSILRERYNSNFDDFISAKVTMVPGDTSSLDLGVKDFNLRKEMWREIDIVVNLAAVTIFDERYDVALSTNTLGALNAMNFAKKCDRIEMFLHTSTAYVCGEKEGIIVEKSYHMGEPPNGMYELNIDKEMKIVKEKLNQLRLQNATEEAITLAMKNFGIKRARLYGWPNTYVFTKAMGEMLLRHFKADLPLVLIRPTMVTSTYKEPFPGWIEGLRNVNPIILAQGKGKMSYFLGNPNTVLDLIPADMVINAMIVAMMAHTNQSCEIVYHIGSSLRNPLKFLNVNDYSFRYFVKNPLIDMKGNLIEVGETTLLSSMNEFLLHMAFHYVLSQKGRYLNYGEAFTDFAHKTNSLIRMAELYEHFAFFSGIFDDRNAENLQIAARECVVDVNAFNFDPKCIDWEDYVMNIIIPGLLRHVVKRSNTYVSML</sequence>
<dbReference type="InterPro" id="IPR013120">
    <property type="entry name" value="FAR_NAD-bd"/>
</dbReference>
<dbReference type="GO" id="GO:0035336">
    <property type="term" value="P:long-chain fatty-acyl-CoA metabolic process"/>
    <property type="evidence" value="ECO:0007669"/>
    <property type="project" value="TreeGrafter"/>
</dbReference>
<evidence type="ECO:0000313" key="8">
    <source>
        <dbReference type="RefSeq" id="XP_022753766.1"/>
    </source>
</evidence>
<dbReference type="CDD" id="cd09071">
    <property type="entry name" value="FAR_C"/>
    <property type="match status" value="1"/>
</dbReference>
<dbReference type="InterPro" id="IPR036291">
    <property type="entry name" value="NAD(P)-bd_dom_sf"/>
</dbReference>
<dbReference type="RefSeq" id="XP_022753766.1">
    <property type="nucleotide sequence ID" value="XM_022898031.1"/>
</dbReference>
<evidence type="ECO:0000256" key="1">
    <source>
        <dbReference type="ARBA" id="ARBA00005928"/>
    </source>
</evidence>
<gene>
    <name evidence="8" type="primary">LOC111302093</name>
</gene>
<organism evidence="7 8">
    <name type="scientific">Durio zibethinus</name>
    <name type="common">Durian</name>
    <dbReference type="NCBI Taxonomy" id="66656"/>
    <lineage>
        <taxon>Eukaryota</taxon>
        <taxon>Viridiplantae</taxon>
        <taxon>Streptophyta</taxon>
        <taxon>Embryophyta</taxon>
        <taxon>Tracheophyta</taxon>
        <taxon>Spermatophyta</taxon>
        <taxon>Magnoliopsida</taxon>
        <taxon>eudicotyledons</taxon>
        <taxon>Gunneridae</taxon>
        <taxon>Pentapetalae</taxon>
        <taxon>rosids</taxon>
        <taxon>malvids</taxon>
        <taxon>Malvales</taxon>
        <taxon>Malvaceae</taxon>
        <taxon>Helicteroideae</taxon>
        <taxon>Durio</taxon>
    </lineage>
</organism>
<feature type="domain" description="Fatty acyl-CoA reductase C-terminal" evidence="5">
    <location>
        <begin position="409"/>
        <end position="483"/>
    </location>
</feature>
<comment type="catalytic activity">
    <reaction evidence="4">
        <text>a long-chain fatty acyl-CoA + 2 NADPH + 2 H(+) = a long-chain primary fatty alcohol + 2 NADP(+) + CoA</text>
        <dbReference type="Rhea" id="RHEA:52716"/>
        <dbReference type="ChEBI" id="CHEBI:15378"/>
        <dbReference type="ChEBI" id="CHEBI:57287"/>
        <dbReference type="ChEBI" id="CHEBI:57783"/>
        <dbReference type="ChEBI" id="CHEBI:58349"/>
        <dbReference type="ChEBI" id="CHEBI:77396"/>
        <dbReference type="ChEBI" id="CHEBI:83139"/>
        <dbReference type="EC" id="1.2.1.84"/>
    </reaction>
</comment>
<dbReference type="InterPro" id="IPR026055">
    <property type="entry name" value="FAR"/>
</dbReference>
<dbReference type="Gene3D" id="3.40.50.720">
    <property type="entry name" value="NAD(P)-binding Rossmann-like Domain"/>
    <property type="match status" value="1"/>
</dbReference>
<protein>
    <recommendedName>
        <fullName evidence="4">Fatty acyl-CoA reductase</fullName>
        <ecNumber evidence="4">1.2.1.84</ecNumber>
    </recommendedName>
</protein>
<dbReference type="OrthoDB" id="429813at2759"/>
<dbReference type="Pfam" id="PF07993">
    <property type="entry name" value="NAD_binding_4"/>
    <property type="match status" value="1"/>
</dbReference>
<dbReference type="PANTHER" id="PTHR11011:SF109">
    <property type="entry name" value="FATTY ACYL-COA REDUCTASE 1"/>
    <property type="match status" value="1"/>
</dbReference>
<proteinExistence type="inferred from homology"/>
<dbReference type="InterPro" id="IPR033640">
    <property type="entry name" value="FAR_C"/>
</dbReference>
<keyword evidence="3 4" id="KW-0443">Lipid metabolism</keyword>
<keyword evidence="2 4" id="KW-0444">Lipid biosynthesis</keyword>
<dbReference type="GeneID" id="111302093"/>
<dbReference type="AlphaFoldDB" id="A0A6P5ZN60"/>
<evidence type="ECO:0000259" key="5">
    <source>
        <dbReference type="Pfam" id="PF03015"/>
    </source>
</evidence>
<dbReference type="GO" id="GO:0010345">
    <property type="term" value="P:suberin biosynthetic process"/>
    <property type="evidence" value="ECO:0007669"/>
    <property type="project" value="TreeGrafter"/>
</dbReference>
<evidence type="ECO:0000256" key="4">
    <source>
        <dbReference type="RuleBase" id="RU363097"/>
    </source>
</evidence>
<dbReference type="Proteomes" id="UP000515121">
    <property type="component" value="Unplaced"/>
</dbReference>
<evidence type="ECO:0000259" key="6">
    <source>
        <dbReference type="Pfam" id="PF07993"/>
    </source>
</evidence>
<evidence type="ECO:0000256" key="2">
    <source>
        <dbReference type="ARBA" id="ARBA00022516"/>
    </source>
</evidence>
<comment type="function">
    <text evidence="4">Catalyzes the reduction of fatty acyl-CoA to fatty alcohols.</text>
</comment>
<evidence type="ECO:0000256" key="3">
    <source>
        <dbReference type="ARBA" id="ARBA00023098"/>
    </source>
</evidence>
<name>A0A6P5ZN60_DURZI</name>
<keyword evidence="7" id="KW-1185">Reference proteome</keyword>